<dbReference type="AlphaFoldDB" id="A0A1Q2M978"/>
<evidence type="ECO:0000313" key="1">
    <source>
        <dbReference type="EMBL" id="AQQ69246.1"/>
    </source>
</evidence>
<evidence type="ECO:0008006" key="3">
    <source>
        <dbReference type="Google" id="ProtNLM"/>
    </source>
</evidence>
<evidence type="ECO:0000313" key="2">
    <source>
        <dbReference type="Proteomes" id="UP000188219"/>
    </source>
</evidence>
<dbReference type="RefSeq" id="WP_077407868.1">
    <property type="nucleotide sequence ID" value="NZ_CP019650.1"/>
</dbReference>
<dbReference type="STRING" id="260552.Mag101_17595"/>
<dbReference type="Proteomes" id="UP000188219">
    <property type="component" value="Chromosome"/>
</dbReference>
<dbReference type="KEGG" id="maga:Mag101_17595"/>
<dbReference type="EMBL" id="CP019650">
    <property type="protein sequence ID" value="AQQ69246.1"/>
    <property type="molecule type" value="Genomic_DNA"/>
</dbReference>
<gene>
    <name evidence="1" type="ORF">Mag101_17595</name>
</gene>
<accession>A0A1Q2M978</accession>
<protein>
    <recommendedName>
        <fullName evidence="3">Sorbitol dehydrogenase</fullName>
    </recommendedName>
</protein>
<organism evidence="1 2">
    <name type="scientific">Microbulbifer agarilyticus</name>
    <dbReference type="NCBI Taxonomy" id="260552"/>
    <lineage>
        <taxon>Bacteria</taxon>
        <taxon>Pseudomonadati</taxon>
        <taxon>Pseudomonadota</taxon>
        <taxon>Gammaproteobacteria</taxon>
        <taxon>Cellvibrionales</taxon>
        <taxon>Microbulbiferaceae</taxon>
        <taxon>Microbulbifer</taxon>
    </lineage>
</organism>
<reference evidence="1" key="1">
    <citation type="submission" date="2017-02" db="EMBL/GenBank/DDBJ databases">
        <title>Genome of Microbulbifer agarilyticus GP101.</title>
        <authorList>
            <person name="Jung J."/>
            <person name="Bae S.S."/>
            <person name="Baek K."/>
        </authorList>
    </citation>
    <scope>NUCLEOTIDE SEQUENCE [LARGE SCALE GENOMIC DNA]</scope>
    <source>
        <strain evidence="1">GP101</strain>
    </source>
</reference>
<name>A0A1Q2M978_9GAMM</name>
<keyword evidence="2" id="KW-1185">Reference proteome</keyword>
<sequence>MGADNGKDERARGAAGGEPNCLARRTFVRHQLVLGASLVGGSVAPVFSQSERLPDRTESALHRLEKFFSVSQKLFHPLPIDTPLDRRVAARLLVALNDQYPSFAQQLDLLPDEPGEAERHSPVAKLIVAAWFLGTVGTTLVTYERALMYRLTSDALPVPSYCTGKPGDWARAPQLKFKRV</sequence>
<dbReference type="eggNOG" id="ENOG5032YVI">
    <property type="taxonomic scope" value="Bacteria"/>
</dbReference>
<dbReference type="InterPro" id="IPR024651">
    <property type="entry name" value="FAD-SLDH_ssu"/>
</dbReference>
<proteinExistence type="predicted"/>
<dbReference type="Pfam" id="PF12318">
    <property type="entry name" value="FAD-SLDH"/>
    <property type="match status" value="1"/>
</dbReference>